<proteinExistence type="predicted"/>
<evidence type="ECO:0008006" key="3">
    <source>
        <dbReference type="Google" id="ProtNLM"/>
    </source>
</evidence>
<dbReference type="EMBL" id="BEHT01000027">
    <property type="protein sequence ID" value="GBC99441.1"/>
    <property type="molecule type" value="Genomic_DNA"/>
</dbReference>
<accession>A0A2H5XE30</accession>
<reference evidence="2" key="1">
    <citation type="submission" date="2017-09" db="EMBL/GenBank/DDBJ databases">
        <title>Metaegenomics of thermophilic ammonia-oxidizing enrichment culture.</title>
        <authorList>
            <person name="Kato S."/>
            <person name="Suzuki K."/>
        </authorList>
    </citation>
    <scope>NUCLEOTIDE SEQUENCE [LARGE SCALE GENOMIC DNA]</scope>
</reference>
<sequence length="584" mass="66619">MKSCQVEPILIDGRHLLKDVKTNPMTKHCLQTRRRFLRNALVTTATLTCADFLSYFLHFGLPPVSSKANAMAEQATRRADTPHFLIYWFLEGGWMSYDMFSPVDTPNNVLQRLANISEERYRVLKWKQDPAYGIFTYGNIRYGFLAEPGKPLFKDMAVLSSMSTGTFHSGERLKAHMGEYRLQITADREDDERSVTQAFCEVYGQPYLLPNISWHYWLSDGELNEAQFTGRKGYYHALGPVWAHTIYAGTPHNLKQFLLRLHSTTSDVVNRAVQSFLDEVHRLVLKDTHIEAVKSYQSALQIYRNLMATGFRLDKGMISRLFTDPTLREKFNIRPEDELITYTSVNGNKARTKYSPMPNVQAMMTWELMRNGLSCAFWIENRDIRLFDSHRSRRALWDRAGRPVGQTDQSEMIRRNLWEPLLALVDLLKNTEYGNTGTSYFDHTVIVITSEFGRTIHGDVDAILKLNIPEDKKKEMIDEQDICQHWPVTSAAFLGGKVKGNSQFGGVGEKTLMPIPILPDGSLDPAYDPVTGELKPGMKKHPQSFVPNHGHIYATALYLSDIDPKGKGRNQAPPLTFIKRDGLT</sequence>
<organism evidence="1 2">
    <name type="scientific">Candidatus Fervidibacter japonicus</name>
    <dbReference type="NCBI Taxonomy" id="2035412"/>
    <lineage>
        <taxon>Bacteria</taxon>
        <taxon>Candidatus Fervidibacterota</taxon>
        <taxon>Candidatus Fervidibacter</taxon>
    </lineage>
</organism>
<evidence type="ECO:0000313" key="2">
    <source>
        <dbReference type="Proteomes" id="UP000236173"/>
    </source>
</evidence>
<protein>
    <recommendedName>
        <fullName evidence="3">DUF1501 domain-containing protein</fullName>
    </recommendedName>
</protein>
<name>A0A2H5XE30_9BACT</name>
<gene>
    <name evidence="1" type="ORF">HRbin17_01965</name>
</gene>
<evidence type="ECO:0000313" key="1">
    <source>
        <dbReference type="EMBL" id="GBC99441.1"/>
    </source>
</evidence>
<comment type="caution">
    <text evidence="1">The sequence shown here is derived from an EMBL/GenBank/DDBJ whole genome shotgun (WGS) entry which is preliminary data.</text>
</comment>
<dbReference type="AlphaFoldDB" id="A0A2H5XE30"/>
<dbReference type="Proteomes" id="UP000236173">
    <property type="component" value="Unassembled WGS sequence"/>
</dbReference>